<protein>
    <recommendedName>
        <fullName evidence="1">YspA cpYpsA-related SLOG domain-containing protein</fullName>
    </recommendedName>
</protein>
<gene>
    <name evidence="2" type="ORF">Goslar_00241</name>
</gene>
<dbReference type="EMBL" id="MK327938">
    <property type="protein sequence ID" value="QBO64032.1"/>
    <property type="molecule type" value="Genomic_DNA"/>
</dbReference>
<organism evidence="2 3">
    <name type="scientific">Escherichia phage vB_EcoM_Goslar</name>
    <dbReference type="NCBI Taxonomy" id="2502409"/>
    <lineage>
        <taxon>Viruses</taxon>
        <taxon>Duplodnaviria</taxon>
        <taxon>Heunggongvirae</taxon>
        <taxon>Uroviricota</taxon>
        <taxon>Caudoviricetes</taxon>
        <taxon>Chimalliviridae</taxon>
        <taxon>Goslarvirus</taxon>
        <taxon>Goslarvirus goslar</taxon>
    </lineage>
</organism>
<evidence type="ECO:0000313" key="2">
    <source>
        <dbReference type="EMBL" id="QBO64032.1"/>
    </source>
</evidence>
<dbReference type="Gene3D" id="3.40.50.450">
    <property type="match status" value="1"/>
</dbReference>
<organismHost>
    <name type="scientific">Escherichia coli</name>
    <dbReference type="NCBI Taxonomy" id="562"/>
</organismHost>
<sequence length="108" mass="12615">MNQMLHNLPHDKVHLIAGGARSGADLHVRRYAKDYGFKYTTFPADWDGPYRKGAGFRRNEWMGDVITHLIAFWDFKSPGTKHMIDIANREDKNIIVQVFRVFPQQTRQ</sequence>
<evidence type="ECO:0000259" key="1">
    <source>
        <dbReference type="Pfam" id="PF10686"/>
    </source>
</evidence>
<feature type="domain" description="YspA cpYpsA-related SLOG" evidence="1">
    <location>
        <begin position="2"/>
        <end position="47"/>
    </location>
</feature>
<keyword evidence="3" id="KW-1185">Reference proteome</keyword>
<dbReference type="Proteomes" id="UP000294673">
    <property type="component" value="Segment"/>
</dbReference>
<dbReference type="InterPro" id="IPR019627">
    <property type="entry name" value="YAcAr"/>
</dbReference>
<accession>A0A482GIR5</accession>
<reference evidence="2 3" key="1">
    <citation type="submission" date="2018-12" db="EMBL/GenBank/DDBJ databases">
        <title>Still something new to discover - new insights into E. coli phage diversity and taxonomy.</title>
        <authorList>
            <person name="Korf I.H.E."/>
            <person name="Adriaennsens E."/>
            <person name="Dreiseikelmann B."/>
            <person name="Kropinski A."/>
            <person name="Nimtz M."/>
            <person name="Meier-Kolthoff J.P."/>
            <person name="Rohde M."/>
            <person name="van Raaij M."/>
            <person name="Wittmann J."/>
        </authorList>
    </citation>
    <scope>NUCLEOTIDE SEQUENCE [LARGE SCALE GENOMIC DNA]</scope>
</reference>
<dbReference type="Pfam" id="PF10686">
    <property type="entry name" value="YAcAr"/>
    <property type="match status" value="1"/>
</dbReference>
<proteinExistence type="predicted"/>
<evidence type="ECO:0000313" key="3">
    <source>
        <dbReference type="Proteomes" id="UP000294673"/>
    </source>
</evidence>
<name>A0A482GIR5_BPGOS</name>